<dbReference type="Pfam" id="PF15227">
    <property type="entry name" value="zf-C3HC4_4"/>
    <property type="match status" value="1"/>
</dbReference>
<dbReference type="InterPro" id="IPR001841">
    <property type="entry name" value="Znf_RING"/>
</dbReference>
<feature type="domain" description="RING-type" evidence="5">
    <location>
        <begin position="14"/>
        <end position="58"/>
    </location>
</feature>
<dbReference type="PANTHER" id="PTHR25465:SF12">
    <property type="entry name" value="E3 UBIQUITIN_ISG15 LIGASE TRIM25 ISOFORM X1"/>
    <property type="match status" value="1"/>
</dbReference>
<evidence type="ECO:0000256" key="1">
    <source>
        <dbReference type="ARBA" id="ARBA00022723"/>
    </source>
</evidence>
<evidence type="ECO:0000313" key="6">
    <source>
        <dbReference type="Ensembl" id="ENSAMXP00005043490.1"/>
    </source>
</evidence>
<evidence type="ECO:0000256" key="3">
    <source>
        <dbReference type="ARBA" id="ARBA00022833"/>
    </source>
</evidence>
<dbReference type="PROSITE" id="PS00518">
    <property type="entry name" value="ZF_RING_1"/>
    <property type="match status" value="1"/>
</dbReference>
<evidence type="ECO:0000256" key="4">
    <source>
        <dbReference type="PROSITE-ProRule" id="PRU00175"/>
    </source>
</evidence>
<dbReference type="SMART" id="SM00184">
    <property type="entry name" value="RING"/>
    <property type="match status" value="1"/>
</dbReference>
<dbReference type="Ensembl" id="ENSAMXT00005047276.1">
    <property type="protein sequence ID" value="ENSAMXP00005043490.1"/>
    <property type="gene ID" value="ENSAMXG00005020242.1"/>
</dbReference>
<dbReference type="AlphaFoldDB" id="A0A8B9RHH6"/>
<name>A0A8B9RHH6_ASTMX</name>
<dbReference type="Proteomes" id="UP000694621">
    <property type="component" value="Unplaced"/>
</dbReference>
<dbReference type="InterPro" id="IPR051051">
    <property type="entry name" value="E3_ubiq-ligase_TRIM/RNF"/>
</dbReference>
<evidence type="ECO:0000256" key="2">
    <source>
        <dbReference type="ARBA" id="ARBA00022771"/>
    </source>
</evidence>
<accession>A0A8B9RHH6</accession>
<organism evidence="6 7">
    <name type="scientific">Astyanax mexicanus</name>
    <name type="common">Blind cave fish</name>
    <name type="synonym">Astyanax fasciatus mexicanus</name>
    <dbReference type="NCBI Taxonomy" id="7994"/>
    <lineage>
        <taxon>Eukaryota</taxon>
        <taxon>Metazoa</taxon>
        <taxon>Chordata</taxon>
        <taxon>Craniata</taxon>
        <taxon>Vertebrata</taxon>
        <taxon>Euteleostomi</taxon>
        <taxon>Actinopterygii</taxon>
        <taxon>Neopterygii</taxon>
        <taxon>Teleostei</taxon>
        <taxon>Ostariophysi</taxon>
        <taxon>Characiformes</taxon>
        <taxon>Characoidei</taxon>
        <taxon>Acestrorhamphidae</taxon>
        <taxon>Acestrorhamphinae</taxon>
        <taxon>Astyanax</taxon>
    </lineage>
</organism>
<keyword evidence="1" id="KW-0479">Metal-binding</keyword>
<keyword evidence="3" id="KW-0862">Zinc</keyword>
<evidence type="ECO:0000259" key="5">
    <source>
        <dbReference type="PROSITE" id="PS50089"/>
    </source>
</evidence>
<keyword evidence="2 4" id="KW-0863">Zinc-finger</keyword>
<protein>
    <recommendedName>
        <fullName evidence="5">RING-type domain-containing protein</fullName>
    </recommendedName>
</protein>
<dbReference type="InterPro" id="IPR013083">
    <property type="entry name" value="Znf_RING/FYVE/PHD"/>
</dbReference>
<dbReference type="GO" id="GO:0008270">
    <property type="term" value="F:zinc ion binding"/>
    <property type="evidence" value="ECO:0007669"/>
    <property type="project" value="UniProtKB-KW"/>
</dbReference>
<dbReference type="PANTHER" id="PTHR25465">
    <property type="entry name" value="B-BOX DOMAIN CONTAINING"/>
    <property type="match status" value="1"/>
</dbReference>
<dbReference type="SUPFAM" id="SSF57850">
    <property type="entry name" value="RING/U-box"/>
    <property type="match status" value="1"/>
</dbReference>
<reference evidence="6" key="1">
    <citation type="submission" date="2025-08" db="UniProtKB">
        <authorList>
            <consortium name="Ensembl"/>
        </authorList>
    </citation>
    <scope>IDENTIFICATION</scope>
</reference>
<dbReference type="Gene3D" id="3.30.40.10">
    <property type="entry name" value="Zinc/RING finger domain, C3HC4 (zinc finger)"/>
    <property type="match status" value="1"/>
</dbReference>
<sequence length="109" mass="12461">MSSARLWTEEQFNCPVCLDLPTDPVTIPCGHSYCMDCIADHWDNEAQKSGTCSCPECRHTFDHRPQLCRNTMLAEIHFKALLKHTMRCHYDREIAGSNPCDAACHQLHN</sequence>
<proteinExistence type="predicted"/>
<dbReference type="InterPro" id="IPR017907">
    <property type="entry name" value="Znf_RING_CS"/>
</dbReference>
<evidence type="ECO:0000313" key="7">
    <source>
        <dbReference type="Proteomes" id="UP000694621"/>
    </source>
</evidence>
<dbReference type="PROSITE" id="PS50089">
    <property type="entry name" value="ZF_RING_2"/>
    <property type="match status" value="1"/>
</dbReference>